<protein>
    <submittedName>
        <fullName evidence="1">Uncharacterized protein</fullName>
    </submittedName>
</protein>
<gene>
    <name evidence="1" type="ORF">LOY88_005007</name>
</gene>
<evidence type="ECO:0000313" key="1">
    <source>
        <dbReference type="EMBL" id="KAI2383817.1"/>
    </source>
</evidence>
<organism evidence="1">
    <name type="scientific">Ophidiomyces ophidiicola</name>
    <dbReference type="NCBI Taxonomy" id="1387563"/>
    <lineage>
        <taxon>Eukaryota</taxon>
        <taxon>Fungi</taxon>
        <taxon>Dikarya</taxon>
        <taxon>Ascomycota</taxon>
        <taxon>Pezizomycotina</taxon>
        <taxon>Eurotiomycetes</taxon>
        <taxon>Eurotiomycetidae</taxon>
        <taxon>Onygenales</taxon>
        <taxon>Onygenaceae</taxon>
        <taxon>Ophidiomyces</taxon>
    </lineage>
</organism>
<accession>A0ACB8UUY8</accession>
<sequence>MKRLSNTRAYCELLPNICQVTIYVTLPHCSLTRDWGDESPALCTLEVTQARDQILISSEGQKQLLRLPARLSLASLRMSPVILERANKQSHGTSKQEDLLFRFPVNEIDRDMQPPGVRIPWSAKEMSPETRIRCRFCGNMLLAAEGANEIEWKDLPSANWAELMDMWHCHKPDPVATEENSIESPNKVDILAHSISADAKGYGMSNQTVCQLNTVFVDVMNFYLSNANSIGVENAFLSADIPRPTYASQAGQPEARVQLRCTSCRRIVGERQPSIHGVALSKSDSSIAMLDGSDDKKLMPGEVCSVDEIISAQLLEQIERTGARRYIIHPDDGKTTNSGLLIWVFNPNLRYSYLGKKVTAHDRNGADGLIVVEAQQAIKVFYRSISDISTLLNPEIGVASLTSLEELPLPPHIYEEIKQVLIARNGLLPDCAKIFKEWEVSLLHISGNCSLPK</sequence>
<reference evidence="1" key="1">
    <citation type="journal article" date="2022" name="bioRxiv">
        <title>Population genetic analysis of Ophidiomyces ophidiicola, the causative agent of snake fungal disease, indicates recent introductions to the USA.</title>
        <authorList>
            <person name="Ladner J.T."/>
            <person name="Palmer J.M."/>
            <person name="Ettinger C.L."/>
            <person name="Stajich J.E."/>
            <person name="Farrell T.M."/>
            <person name="Glorioso B.M."/>
            <person name="Lawson B."/>
            <person name="Price S.J."/>
            <person name="Stengle A.G."/>
            <person name="Grear D.A."/>
            <person name="Lorch J.M."/>
        </authorList>
    </citation>
    <scope>NUCLEOTIDE SEQUENCE</scope>
    <source>
        <strain evidence="1">NWHC 24266-5</strain>
    </source>
</reference>
<name>A0ACB8UUY8_9EURO</name>
<dbReference type="EMBL" id="JALBCA010000083">
    <property type="protein sequence ID" value="KAI2383817.1"/>
    <property type="molecule type" value="Genomic_DNA"/>
</dbReference>
<proteinExistence type="predicted"/>
<comment type="caution">
    <text evidence="1">The sequence shown here is derived from an EMBL/GenBank/DDBJ whole genome shotgun (WGS) entry which is preliminary data.</text>
</comment>